<sequence length="406" mass="44482">MAYDNDQIYFWNTITGKQLRTVSSNGETFITIRFGPHNNILAAGTTRGTIYIWDTSLLLGPPGLDENNDEILSVGFRPDGKILVSGGSHRHISLWDTTTDQRLQTLLISNDAKHIIFNSDGNMLIATGSRTTSIWAAGSSNNLLIPASSNFSRNSVELSPNGKMVVPHAGTLWVRDPKSGILLHDLEGGGLTAAAFSSDSKVLASGSDKGFIRLWNADTGQNMRELKGHVALVRVVTFRSDGKILASGSDDRTVCLWDIATGACLATLENTHRVIDPSFRPHSKMLASRSLDTIYVWNSATGQCLQSISAPIRLNGKIQWGMSFSRKHPYLDTGLGRIRFTANIIDDLKPGEELPHCLYVSDSWITQHAKNFLWIPPEFRAITAVAVHDNTVALGYHSGLLINLVF</sequence>
<dbReference type="CDD" id="cd00200">
    <property type="entry name" value="WD40"/>
    <property type="match status" value="1"/>
</dbReference>
<evidence type="ECO:0000256" key="4">
    <source>
        <dbReference type="ARBA" id="ARBA00038415"/>
    </source>
</evidence>
<feature type="repeat" description="WD" evidence="7">
    <location>
        <begin position="22"/>
        <end position="54"/>
    </location>
</feature>
<comment type="function">
    <text evidence="6">Involved in mitochondrial fission. Acts as an adapter protein required to form mitochondrial fission complexes. Formation of these complexes is required to promote constriction and fission of the mitochondrial compartment at a late step in mitochondrial division.</text>
</comment>
<dbReference type="SMART" id="SM00320">
    <property type="entry name" value="WD40"/>
    <property type="match status" value="6"/>
</dbReference>
<feature type="repeat" description="WD" evidence="7">
    <location>
        <begin position="226"/>
        <end position="267"/>
    </location>
</feature>
<evidence type="ECO:0000256" key="6">
    <source>
        <dbReference type="ARBA" id="ARBA00043913"/>
    </source>
</evidence>
<name>A0ABR4IKQ3_9EURO</name>
<dbReference type="PROSITE" id="PS00678">
    <property type="entry name" value="WD_REPEATS_1"/>
    <property type="match status" value="1"/>
</dbReference>
<evidence type="ECO:0000256" key="1">
    <source>
        <dbReference type="ARBA" id="ARBA00004570"/>
    </source>
</evidence>
<organism evidence="8 9">
    <name type="scientific">Aspergillus pseudoustus</name>
    <dbReference type="NCBI Taxonomy" id="1810923"/>
    <lineage>
        <taxon>Eukaryota</taxon>
        <taxon>Fungi</taxon>
        <taxon>Dikarya</taxon>
        <taxon>Ascomycota</taxon>
        <taxon>Pezizomycotina</taxon>
        <taxon>Eurotiomycetes</taxon>
        <taxon>Eurotiomycetidae</taxon>
        <taxon>Eurotiales</taxon>
        <taxon>Aspergillaceae</taxon>
        <taxon>Aspergillus</taxon>
        <taxon>Aspergillus subgen. Nidulantes</taxon>
    </lineage>
</organism>
<dbReference type="Pfam" id="PF00400">
    <property type="entry name" value="WD40"/>
    <property type="match status" value="4"/>
</dbReference>
<evidence type="ECO:0000256" key="2">
    <source>
        <dbReference type="ARBA" id="ARBA00022574"/>
    </source>
</evidence>
<dbReference type="SUPFAM" id="SSF50998">
    <property type="entry name" value="Quinoprotein alcohol dehydrogenase-like"/>
    <property type="match status" value="1"/>
</dbReference>
<protein>
    <recommendedName>
        <fullName evidence="5">Mitochondrial division protein 1</fullName>
    </recommendedName>
</protein>
<feature type="repeat" description="WD" evidence="7">
    <location>
        <begin position="64"/>
        <end position="105"/>
    </location>
</feature>
<dbReference type="InterPro" id="IPR015943">
    <property type="entry name" value="WD40/YVTN_repeat-like_dom_sf"/>
</dbReference>
<dbReference type="Gene3D" id="2.130.10.10">
    <property type="entry name" value="YVTN repeat-like/Quinoprotein amine dehydrogenase"/>
    <property type="match status" value="2"/>
</dbReference>
<dbReference type="InterPro" id="IPR019775">
    <property type="entry name" value="WD40_repeat_CS"/>
</dbReference>
<evidence type="ECO:0000313" key="8">
    <source>
        <dbReference type="EMBL" id="KAL2827487.1"/>
    </source>
</evidence>
<evidence type="ECO:0000256" key="5">
    <source>
        <dbReference type="ARBA" id="ARBA00039789"/>
    </source>
</evidence>
<dbReference type="InterPro" id="IPR001680">
    <property type="entry name" value="WD40_rpt"/>
</dbReference>
<dbReference type="PROSITE" id="PS50082">
    <property type="entry name" value="WD_REPEATS_2"/>
    <property type="match status" value="4"/>
</dbReference>
<dbReference type="PROSITE" id="PS50294">
    <property type="entry name" value="WD_REPEATS_REGION"/>
    <property type="match status" value="2"/>
</dbReference>
<reference evidence="8 9" key="1">
    <citation type="submission" date="2024-07" db="EMBL/GenBank/DDBJ databases">
        <title>Section-level genome sequencing and comparative genomics of Aspergillus sections Usti and Cavernicolus.</title>
        <authorList>
            <consortium name="Lawrence Berkeley National Laboratory"/>
            <person name="Nybo J.L."/>
            <person name="Vesth T.C."/>
            <person name="Theobald S."/>
            <person name="Frisvad J.C."/>
            <person name="Larsen T.O."/>
            <person name="Kjaerboelling I."/>
            <person name="Rothschild-Mancinelli K."/>
            <person name="Lyhne E.K."/>
            <person name="Kogle M.E."/>
            <person name="Barry K."/>
            <person name="Clum A."/>
            <person name="Na H."/>
            <person name="Ledsgaard L."/>
            <person name="Lin J."/>
            <person name="Lipzen A."/>
            <person name="Kuo A."/>
            <person name="Riley R."/>
            <person name="Mondo S."/>
            <person name="Labutti K."/>
            <person name="Haridas S."/>
            <person name="Pangalinan J."/>
            <person name="Salamov A.A."/>
            <person name="Simmons B.A."/>
            <person name="Magnuson J.K."/>
            <person name="Chen J."/>
            <person name="Drula E."/>
            <person name="Henrissat B."/>
            <person name="Wiebenga A."/>
            <person name="Lubbers R.J."/>
            <person name="Gomes A.C."/>
            <person name="Makela M.R."/>
            <person name="Stajich J."/>
            <person name="Grigoriev I.V."/>
            <person name="Mortensen U.H."/>
            <person name="De Vries R.P."/>
            <person name="Baker S.E."/>
            <person name="Andersen M.R."/>
        </authorList>
    </citation>
    <scope>NUCLEOTIDE SEQUENCE [LARGE SCALE GENOMIC DNA]</scope>
    <source>
        <strain evidence="8 9">CBS 123904</strain>
    </source>
</reference>
<dbReference type="PANTHER" id="PTHR22847:SF637">
    <property type="entry name" value="WD REPEAT DOMAIN 5B"/>
    <property type="match status" value="1"/>
</dbReference>
<dbReference type="EMBL" id="JBFXLU010000396">
    <property type="protein sequence ID" value="KAL2827487.1"/>
    <property type="molecule type" value="Genomic_DNA"/>
</dbReference>
<evidence type="ECO:0000313" key="9">
    <source>
        <dbReference type="Proteomes" id="UP001610446"/>
    </source>
</evidence>
<accession>A0ABR4IKQ3</accession>
<keyword evidence="3" id="KW-0677">Repeat</keyword>
<comment type="subcellular location">
    <subcellularLocation>
        <location evidence="1">Mitochondrion outer membrane</location>
        <topology evidence="1">Peripheral membrane protein</topology>
        <orientation evidence="1">Cytoplasmic side</orientation>
    </subcellularLocation>
</comment>
<dbReference type="PANTHER" id="PTHR22847">
    <property type="entry name" value="WD40 REPEAT PROTEIN"/>
    <property type="match status" value="1"/>
</dbReference>
<proteinExistence type="inferred from homology"/>
<gene>
    <name evidence="8" type="ORF">BJY01DRAFT_255669</name>
</gene>
<evidence type="ECO:0000256" key="3">
    <source>
        <dbReference type="ARBA" id="ARBA00022737"/>
    </source>
</evidence>
<dbReference type="InterPro" id="IPR011047">
    <property type="entry name" value="Quinoprotein_ADH-like_sf"/>
</dbReference>
<dbReference type="Proteomes" id="UP001610446">
    <property type="component" value="Unassembled WGS sequence"/>
</dbReference>
<evidence type="ECO:0000256" key="7">
    <source>
        <dbReference type="PROSITE-ProRule" id="PRU00221"/>
    </source>
</evidence>
<feature type="repeat" description="WD" evidence="7">
    <location>
        <begin position="191"/>
        <end position="225"/>
    </location>
</feature>
<comment type="caution">
    <text evidence="8">The sequence shown here is derived from an EMBL/GenBank/DDBJ whole genome shotgun (WGS) entry which is preliminary data.</text>
</comment>
<keyword evidence="2 7" id="KW-0853">WD repeat</keyword>
<comment type="similarity">
    <text evidence="4">Belongs to the WD repeat MDV1/CAF4 family.</text>
</comment>
<keyword evidence="9" id="KW-1185">Reference proteome</keyword>